<reference evidence="12 13" key="1">
    <citation type="submission" date="2018-09" db="EMBL/GenBank/DDBJ databases">
        <title>Murine metabolic-syndrome-specific gut microbial biobank.</title>
        <authorList>
            <person name="Liu C."/>
        </authorList>
    </citation>
    <scope>NUCLEOTIDE SEQUENCE [LARGE SCALE GENOMIC DNA]</scope>
    <source>
        <strain evidence="12 13">0.1X-D8-26</strain>
    </source>
</reference>
<dbReference type="Gene3D" id="2.60.40.1120">
    <property type="entry name" value="Carboxypeptidase-like, regulatory domain"/>
    <property type="match status" value="1"/>
</dbReference>
<evidence type="ECO:0000313" key="13">
    <source>
        <dbReference type="Proteomes" id="UP000267159"/>
    </source>
</evidence>
<proteinExistence type="inferred from homology"/>
<evidence type="ECO:0000256" key="6">
    <source>
        <dbReference type="ARBA" id="ARBA00023136"/>
    </source>
</evidence>
<dbReference type="InterPro" id="IPR023996">
    <property type="entry name" value="TonB-dep_OMP_SusC/RagA"/>
</dbReference>
<keyword evidence="6 8" id="KW-0472">Membrane</keyword>
<dbReference type="InterPro" id="IPR037066">
    <property type="entry name" value="Plug_dom_sf"/>
</dbReference>
<dbReference type="Gene3D" id="2.170.130.10">
    <property type="entry name" value="TonB-dependent receptor, plug domain"/>
    <property type="match status" value="1"/>
</dbReference>
<dbReference type="AlphaFoldDB" id="A0A3L7Z0R2"/>
<dbReference type="InterPro" id="IPR000531">
    <property type="entry name" value="Beta-barrel_TonB"/>
</dbReference>
<comment type="similarity">
    <text evidence="8 9">Belongs to the TonB-dependent receptor family.</text>
</comment>
<dbReference type="NCBIfam" id="TIGR04057">
    <property type="entry name" value="SusC_RagA_signa"/>
    <property type="match status" value="1"/>
</dbReference>
<evidence type="ECO:0000256" key="8">
    <source>
        <dbReference type="PROSITE-ProRule" id="PRU01360"/>
    </source>
</evidence>
<name>A0A3L7Z0R2_9BACE</name>
<dbReference type="Gene3D" id="2.40.170.20">
    <property type="entry name" value="TonB-dependent receptor, beta-barrel domain"/>
    <property type="match status" value="1"/>
</dbReference>
<keyword evidence="12" id="KW-0675">Receptor</keyword>
<feature type="domain" description="TonB-dependent receptor plug" evidence="11">
    <location>
        <begin position="217"/>
        <end position="332"/>
    </location>
</feature>
<dbReference type="Proteomes" id="UP000267159">
    <property type="component" value="Unassembled WGS sequence"/>
</dbReference>
<keyword evidence="4 8" id="KW-0812">Transmembrane</keyword>
<dbReference type="Pfam" id="PF07715">
    <property type="entry name" value="Plug"/>
    <property type="match status" value="1"/>
</dbReference>
<evidence type="ECO:0000259" key="10">
    <source>
        <dbReference type="Pfam" id="PF00593"/>
    </source>
</evidence>
<evidence type="ECO:0000256" key="1">
    <source>
        <dbReference type="ARBA" id="ARBA00004571"/>
    </source>
</evidence>
<gene>
    <name evidence="12" type="ORF">D7Y07_03855</name>
</gene>
<dbReference type="PROSITE" id="PS52016">
    <property type="entry name" value="TONB_DEPENDENT_REC_3"/>
    <property type="match status" value="1"/>
</dbReference>
<dbReference type="SUPFAM" id="SSF56935">
    <property type="entry name" value="Porins"/>
    <property type="match status" value="1"/>
</dbReference>
<dbReference type="InterPro" id="IPR036942">
    <property type="entry name" value="Beta-barrel_TonB_sf"/>
</dbReference>
<comment type="subcellular location">
    <subcellularLocation>
        <location evidence="1 8">Cell outer membrane</location>
        <topology evidence="1 8">Multi-pass membrane protein</topology>
    </subcellularLocation>
</comment>
<dbReference type="Pfam" id="PF00593">
    <property type="entry name" value="TonB_dep_Rec_b-barrel"/>
    <property type="match status" value="1"/>
</dbReference>
<keyword evidence="3 8" id="KW-1134">Transmembrane beta strand</keyword>
<evidence type="ECO:0000256" key="3">
    <source>
        <dbReference type="ARBA" id="ARBA00022452"/>
    </source>
</evidence>
<dbReference type="InterPro" id="IPR008969">
    <property type="entry name" value="CarboxyPept-like_regulatory"/>
</dbReference>
<evidence type="ECO:0000256" key="7">
    <source>
        <dbReference type="ARBA" id="ARBA00023237"/>
    </source>
</evidence>
<dbReference type="InterPro" id="IPR012910">
    <property type="entry name" value="Plug_dom"/>
</dbReference>
<keyword evidence="7 8" id="KW-0998">Cell outer membrane</keyword>
<keyword evidence="2 8" id="KW-0813">Transport</keyword>
<dbReference type="GO" id="GO:0009279">
    <property type="term" value="C:cell outer membrane"/>
    <property type="evidence" value="ECO:0007669"/>
    <property type="project" value="UniProtKB-SubCell"/>
</dbReference>
<dbReference type="NCBIfam" id="TIGR04056">
    <property type="entry name" value="OMP_RagA_SusC"/>
    <property type="match status" value="1"/>
</dbReference>
<evidence type="ECO:0000256" key="9">
    <source>
        <dbReference type="RuleBase" id="RU003357"/>
    </source>
</evidence>
<evidence type="ECO:0000256" key="5">
    <source>
        <dbReference type="ARBA" id="ARBA00023077"/>
    </source>
</evidence>
<dbReference type="InterPro" id="IPR023997">
    <property type="entry name" value="TonB-dep_OMP_SusC/RagA_CS"/>
</dbReference>
<organism evidence="12 13">
    <name type="scientific">Bacteroides acidifaciens</name>
    <dbReference type="NCBI Taxonomy" id="85831"/>
    <lineage>
        <taxon>Bacteria</taxon>
        <taxon>Pseudomonadati</taxon>
        <taxon>Bacteroidota</taxon>
        <taxon>Bacteroidia</taxon>
        <taxon>Bacteroidales</taxon>
        <taxon>Bacteroidaceae</taxon>
        <taxon>Bacteroides</taxon>
    </lineage>
</organism>
<dbReference type="InterPro" id="IPR039426">
    <property type="entry name" value="TonB-dep_rcpt-like"/>
</dbReference>
<dbReference type="RefSeq" id="WP_121766857.1">
    <property type="nucleotide sequence ID" value="NZ_CAKOCY010000063.1"/>
</dbReference>
<feature type="domain" description="TonB-dependent receptor-like beta-barrel" evidence="10">
    <location>
        <begin position="577"/>
        <end position="946"/>
    </location>
</feature>
<protein>
    <submittedName>
        <fullName evidence="12">TonB-dependent receptor</fullName>
    </submittedName>
</protein>
<dbReference type="Pfam" id="PF13715">
    <property type="entry name" value="CarbopepD_reg_2"/>
    <property type="match status" value="1"/>
</dbReference>
<dbReference type="SUPFAM" id="SSF49464">
    <property type="entry name" value="Carboxypeptidase regulatory domain-like"/>
    <property type="match status" value="1"/>
</dbReference>
<evidence type="ECO:0000256" key="4">
    <source>
        <dbReference type="ARBA" id="ARBA00022692"/>
    </source>
</evidence>
<evidence type="ECO:0000259" key="11">
    <source>
        <dbReference type="Pfam" id="PF07715"/>
    </source>
</evidence>
<accession>A0A3L7Z0R2</accession>
<sequence length="1175" mass="131279">MKFKVKPRSNVPVKIYKTIGLLFALCFYNNIYGQNQLVTIYGNNQTLIKIFQQIEKQTSLSISYNATRLDVKRKIKENYVNKTLSFVMDNLLKNTGNVWQIEQEHIVISPVIQDKKQDATKSGQKRKITGKVSGQAGEPLIGANITVLDSPNLATITDVDGNFVLEIPDNSTLNVSYIGYLGQKIKIAGKSYLNIVLEEDSQTLNEIVVVGYGSQKKANLTGSIATVKMDDIASNRPLLNVSDALQGVVPGLMVSSNGNDPGNSKKFQIRGAYSVGIKNDDGTYGNTISPLILIDNVEGNIDMLNPEDIESVTVLKDAASAAIYGARAAGGVILITTKQAKSGTAFQLNYNNNIGFSRAINLPRQAPLMDYLKAYSDAAGDEFWTGRASVSKWMQYLSEYQKAPSSISTVGDGIFKDSDGALYYLNEKDLIKNMLDNGFQMTHNLSASGGTDKLRYRLSGSYVTSDGVLITDKDKYKRLNINAFISADITKWFTQEANISYAHSHKSLPESTLFEGFYSLRLASFYPEGNMPKEISGASQDLPLFTPRNQILWANSSKTLNDNPRIFLKSIIKPFKGFEAVFEYTFDKHIYDYHWYTGSTTYATIESGNNITPAKGEDYLRKKKQYTDYNSFNIYGTYNLDIGNHKLKFMAGFNQESSYLELLDAYSYGQAAVEVPAMGSGTSTIKVTDSYSEYAIRGGYFRANYSYLDKYLLEINGRYDGSSKFPKNSRFSFNPSISGGWQIAEEKFMEPARNWLDGLKLRASYGVIGNQNVPPYAFIPTMDVNNKFSGWLANGTYVTAVTTLPALVSSSFTWEKVHNLDLGLDVTLFQNRLNATLGWYQRQTLGMLAPGIDLPAIVGASAPYQNTADMRTRGWEAALNWRDRIGKVSYSIGFNLTDNQSEITKYDANTSKILTDSNGRALFYKGQQLGEIWGYVADGFYTVNDFESTSTWKLNDGIARLDGYNPRPGDLKFKNLRDDERGNNVISSGDNTADNPGDRKIIGNNTPRYLYGINLGGSYAGFDLNIFMQGTGKRDTWISNVLVFPLYNDFKFIPLYEGLNDYWQPIDAANNNYEAVNPNAKYPRIYENYGNSASNYRQSDKYLMNASYFRIKNVTLSYTVPKRWINSISLKQLKGFVSVENLATFSSLPKGIDPETLIWKYPAFRTVSFGINLTL</sequence>
<evidence type="ECO:0000313" key="12">
    <source>
        <dbReference type="EMBL" id="RLT81246.1"/>
    </source>
</evidence>
<keyword evidence="5 9" id="KW-0798">TonB box</keyword>
<evidence type="ECO:0000256" key="2">
    <source>
        <dbReference type="ARBA" id="ARBA00022448"/>
    </source>
</evidence>
<comment type="caution">
    <text evidence="12">The sequence shown here is derived from an EMBL/GenBank/DDBJ whole genome shotgun (WGS) entry which is preliminary data.</text>
</comment>
<dbReference type="EMBL" id="RAZM01000007">
    <property type="protein sequence ID" value="RLT81246.1"/>
    <property type="molecule type" value="Genomic_DNA"/>
</dbReference>